<dbReference type="CDD" id="cd00834">
    <property type="entry name" value="KAS_I_II"/>
    <property type="match status" value="1"/>
</dbReference>
<dbReference type="PROSITE" id="PS52004">
    <property type="entry name" value="KS3_2"/>
    <property type="match status" value="1"/>
</dbReference>
<feature type="domain" description="Ketosynthase family 3 (KS3)" evidence="4">
    <location>
        <begin position="1"/>
        <end position="393"/>
    </location>
</feature>
<evidence type="ECO:0000313" key="6">
    <source>
        <dbReference type="Proteomes" id="UP000244173"/>
    </source>
</evidence>
<gene>
    <name evidence="5" type="ORF">DAI18_09445</name>
</gene>
<dbReference type="OrthoDB" id="9808669at2"/>
<evidence type="ECO:0000256" key="3">
    <source>
        <dbReference type="RuleBase" id="RU003694"/>
    </source>
</evidence>
<name>A0A2S0PA41_9NEIS</name>
<dbReference type="InterPro" id="IPR014031">
    <property type="entry name" value="Ketoacyl_synth_C"/>
</dbReference>
<evidence type="ECO:0000256" key="1">
    <source>
        <dbReference type="ARBA" id="ARBA00008467"/>
    </source>
</evidence>
<dbReference type="GO" id="GO:0006633">
    <property type="term" value="P:fatty acid biosynthetic process"/>
    <property type="evidence" value="ECO:0007669"/>
    <property type="project" value="InterPro"/>
</dbReference>
<dbReference type="SMART" id="SM00825">
    <property type="entry name" value="PKS_KS"/>
    <property type="match status" value="1"/>
</dbReference>
<dbReference type="PROSITE" id="PS00606">
    <property type="entry name" value="KS3_1"/>
    <property type="match status" value="1"/>
</dbReference>
<dbReference type="GO" id="GO:0005829">
    <property type="term" value="C:cytosol"/>
    <property type="evidence" value="ECO:0007669"/>
    <property type="project" value="TreeGrafter"/>
</dbReference>
<dbReference type="RefSeq" id="WP_028499522.1">
    <property type="nucleotide sequence ID" value="NZ_CP028519.1"/>
</dbReference>
<protein>
    <submittedName>
        <fullName evidence="5">Beta-ketoacyl-[acyl-carrier-protein] synthase II</fullName>
    </submittedName>
</protein>
<dbReference type="AlphaFoldDB" id="A0A2S0PA41"/>
<dbReference type="NCBIfam" id="NF006618">
    <property type="entry name" value="PRK09185.1"/>
    <property type="match status" value="1"/>
</dbReference>
<evidence type="ECO:0000313" key="5">
    <source>
        <dbReference type="EMBL" id="AVY94241.1"/>
    </source>
</evidence>
<dbReference type="PANTHER" id="PTHR11712:SF320">
    <property type="entry name" value="BETA-KETOACYL SYNTHASE"/>
    <property type="match status" value="1"/>
</dbReference>
<sequence length="394" mass="39770">MSAAVYLNELGVVCAAGNGKAALRDAMLGRTPLPGSLDECDSPGQPRLLGRVTVADADLSLLPPARRSRNNALMLAALAQIRPAVDAALARHAPERIGVVLGSSTSGIAESERAARAFHAGGALPADYDFAMQELGSPALALSGLLGLAGPALVVSTACSSGAKAIASAARLLRAGLCDVVITGGVDTLCGFTLAGFTALESVSPGRCNPMSANRCGIHLGEGAALFLMSREPGGVRLAGWGESSDAHHISAPDPSAAGALAAMREALARAGIEPGQVDYINLHGTATVQNDAMESLAVRTLFGAGTLASSTKPLTGHTLGAAGAIEAAIGWLLLHDNPQGELPPQCWDGVADPALPVLNLVPAGGRLGRQPDWILSNSFAFGGSNAVLLLGRA</sequence>
<dbReference type="Pfam" id="PF00109">
    <property type="entry name" value="ketoacyl-synt"/>
    <property type="match status" value="1"/>
</dbReference>
<dbReference type="InterPro" id="IPR014030">
    <property type="entry name" value="Ketoacyl_synth_N"/>
</dbReference>
<evidence type="ECO:0000256" key="2">
    <source>
        <dbReference type="ARBA" id="ARBA00022679"/>
    </source>
</evidence>
<dbReference type="InterPro" id="IPR016039">
    <property type="entry name" value="Thiolase-like"/>
</dbReference>
<keyword evidence="2 3" id="KW-0808">Transferase</keyword>
<reference evidence="5 6" key="1">
    <citation type="submission" date="2018-04" db="EMBL/GenBank/DDBJ databases">
        <title>Denitrifier Microvirgula.</title>
        <authorList>
            <person name="Anderson E."/>
            <person name="Jang J."/>
            <person name="Ishii S."/>
        </authorList>
    </citation>
    <scope>NUCLEOTIDE SEQUENCE [LARGE SCALE GENOMIC DNA]</scope>
    <source>
        <strain evidence="5 6">BE2.4</strain>
    </source>
</reference>
<dbReference type="PANTHER" id="PTHR11712">
    <property type="entry name" value="POLYKETIDE SYNTHASE-RELATED"/>
    <property type="match status" value="1"/>
</dbReference>
<dbReference type="SUPFAM" id="SSF53901">
    <property type="entry name" value="Thiolase-like"/>
    <property type="match status" value="2"/>
</dbReference>
<dbReference type="Pfam" id="PF02801">
    <property type="entry name" value="Ketoacyl-synt_C"/>
    <property type="match status" value="1"/>
</dbReference>
<accession>A0A2S0PA41</accession>
<proteinExistence type="inferred from homology"/>
<organism evidence="5 6">
    <name type="scientific">Microvirgula aerodenitrificans</name>
    <dbReference type="NCBI Taxonomy" id="57480"/>
    <lineage>
        <taxon>Bacteria</taxon>
        <taxon>Pseudomonadati</taxon>
        <taxon>Pseudomonadota</taxon>
        <taxon>Betaproteobacteria</taxon>
        <taxon>Neisseriales</taxon>
        <taxon>Aquaspirillaceae</taxon>
        <taxon>Microvirgula</taxon>
    </lineage>
</organism>
<dbReference type="GO" id="GO:0004315">
    <property type="term" value="F:3-oxoacyl-[acyl-carrier-protein] synthase activity"/>
    <property type="evidence" value="ECO:0007669"/>
    <property type="project" value="InterPro"/>
</dbReference>
<dbReference type="STRING" id="1122240.GCA_000620105_02508"/>
<dbReference type="InterPro" id="IPR000794">
    <property type="entry name" value="Beta-ketoacyl_synthase"/>
</dbReference>
<dbReference type="KEGG" id="maer:DAI18_09445"/>
<dbReference type="Gene3D" id="3.40.47.10">
    <property type="match status" value="2"/>
</dbReference>
<dbReference type="Proteomes" id="UP000244173">
    <property type="component" value="Chromosome"/>
</dbReference>
<dbReference type="EMBL" id="CP028519">
    <property type="protein sequence ID" value="AVY94241.1"/>
    <property type="molecule type" value="Genomic_DNA"/>
</dbReference>
<comment type="similarity">
    <text evidence="1 3">Belongs to the thiolase-like superfamily. Beta-ketoacyl-ACP synthases family.</text>
</comment>
<dbReference type="InterPro" id="IPR018201">
    <property type="entry name" value="Ketoacyl_synth_AS"/>
</dbReference>
<keyword evidence="6" id="KW-1185">Reference proteome</keyword>
<evidence type="ECO:0000259" key="4">
    <source>
        <dbReference type="PROSITE" id="PS52004"/>
    </source>
</evidence>
<dbReference type="InterPro" id="IPR020841">
    <property type="entry name" value="PKS_Beta-ketoAc_synthase_dom"/>
</dbReference>